<accession>A0A0N7KB77</accession>
<evidence type="ECO:0000313" key="4">
    <source>
        <dbReference type="Proteomes" id="UP000067399"/>
    </source>
</evidence>
<evidence type="ECO:0000256" key="1">
    <source>
        <dbReference type="ARBA" id="ARBA00009004"/>
    </source>
</evidence>
<dbReference type="InterPro" id="IPR010893">
    <property type="entry name" value="NiFe-hyd_mat_HyaE"/>
</dbReference>
<dbReference type="InterPro" id="IPR036249">
    <property type="entry name" value="Thioredoxin-like_sf"/>
</dbReference>
<evidence type="ECO:0000313" key="3">
    <source>
        <dbReference type="EMBL" id="BAS67247.1"/>
    </source>
</evidence>
<dbReference type="CDD" id="cd02965">
    <property type="entry name" value="HyaE"/>
    <property type="match status" value="1"/>
</dbReference>
<reference evidence="3 4" key="1">
    <citation type="journal article" date="2000" name="Mar. Ecol. Prog. Ser.">
        <title>Phylogenetic characterization of endosymbionts in three hydrothermal vent mussels: influence on host distributions.</title>
        <authorList>
            <person name="Fujiwara Y."/>
            <person name="Takai K."/>
            <person name="Uematsu K."/>
            <person name="Tsuchida S."/>
            <person name="Hunt J.C."/>
            <person name="Hashimoto J."/>
        </authorList>
    </citation>
    <scope>NUCLEOTIDE SEQUENCE [LARGE SCALE GENOMIC DNA]</scope>
    <source>
        <strain evidence="3 4">Myojin Knoll</strain>
    </source>
</reference>
<keyword evidence="4" id="KW-1185">Reference proteome</keyword>
<dbReference type="RefSeq" id="WP_066042867.1">
    <property type="nucleotide sequence ID" value="NZ_AP013042.1"/>
</dbReference>
<organism evidence="3 4">
    <name type="scientific">endosymbiont of Bathymodiolus septemdierum str. Myojin knoll</name>
    <dbReference type="NCBI Taxonomy" id="1303921"/>
    <lineage>
        <taxon>Bacteria</taxon>
        <taxon>Pseudomonadati</taxon>
        <taxon>Pseudomonadota</taxon>
        <taxon>Gammaproteobacteria</taxon>
        <taxon>sulfur-oxidizing symbionts</taxon>
    </lineage>
</organism>
<dbReference type="AlphaFoldDB" id="A0A0N7KB77"/>
<protein>
    <recommendedName>
        <fullName evidence="2">Hydrogenase expression/formation protein</fullName>
    </recommendedName>
</protein>
<dbReference type="PIRSF" id="PIRSF038934">
    <property type="entry name" value="HyaE_HupG"/>
    <property type="match status" value="1"/>
</dbReference>
<dbReference type="Proteomes" id="UP000067399">
    <property type="component" value="Chromosome"/>
</dbReference>
<dbReference type="STRING" id="1303921.BSEPE_0227"/>
<name>A0A0N7KB77_9GAMM</name>
<dbReference type="Gene3D" id="3.40.30.10">
    <property type="entry name" value="Glutaredoxin"/>
    <property type="match status" value="1"/>
</dbReference>
<dbReference type="KEGG" id="ebh:BSEPE_0227"/>
<evidence type="ECO:0000256" key="2">
    <source>
        <dbReference type="PIRNR" id="PIRNR038934"/>
    </source>
</evidence>
<gene>
    <name evidence="3" type="primary">hyaE</name>
    <name evidence="3" type="ORF">BSEPE_0227</name>
</gene>
<dbReference type="EMBL" id="AP013042">
    <property type="protein sequence ID" value="BAS67247.1"/>
    <property type="molecule type" value="Genomic_DNA"/>
</dbReference>
<dbReference type="Pfam" id="PF07449">
    <property type="entry name" value="HyaE"/>
    <property type="match status" value="1"/>
</dbReference>
<proteinExistence type="inferred from homology"/>
<comment type="similarity">
    <text evidence="1 2">Belongs to the HupG/HyaE family.</text>
</comment>
<sequence length="135" mass="15456">MFPELVQQLITTHHYPLLGESDVSEFINKHPYSVLFFCNDAKLFPETLDVAVILPELMSAFNGRIVPAIISRDDDMKVQRNYGFTTWPSLVFFKEGGYLGTISKVRDWDEYLDEIQTLIMSKPTTPPIKIALSQN</sequence>
<reference evidence="3 4" key="2">
    <citation type="journal article" date="2016" name="ISME J.">
        <title>Heterogeneous composition of key metabolic gene clusters in a vent mussel symbiont population.</title>
        <authorList>
            <person name="Ikuta T."/>
            <person name="Takaki Y."/>
            <person name="Nagai Y."/>
            <person name="Shimamura S."/>
            <person name="Tsuda M."/>
            <person name="Kawagucci S."/>
            <person name="Aoki Y."/>
            <person name="Inoue K."/>
            <person name="Teruya M."/>
            <person name="Satou K."/>
            <person name="Teruya K."/>
            <person name="Shimoji M."/>
            <person name="Tamotsu H."/>
            <person name="Hirano T."/>
            <person name="Maruyama T."/>
            <person name="Yoshida T."/>
        </authorList>
    </citation>
    <scope>NUCLEOTIDE SEQUENCE [LARGE SCALE GENOMIC DNA]</scope>
    <source>
        <strain evidence="3 4">Myojin Knoll</strain>
    </source>
</reference>
<dbReference type="SUPFAM" id="SSF52833">
    <property type="entry name" value="Thioredoxin-like"/>
    <property type="match status" value="1"/>
</dbReference>
<dbReference type="OrthoDB" id="6560050at2"/>